<sequence>MLGLFSKKPSSLMGIDINATSVTLLALGRQGQGYQVEAYAREPLAPNTVLDQHIADPEALAAALSRAWLKTGSRLKGAAVAVAGEAVISKLIEMPAGLHTDELEQQVRLEAGQYIPYPLEDVALDFEVQGPVPGNPQRVQVLLVACRNERVEALETVLGLAGLTARVVDTQPLALERCLLLLAAHLPLATPGAVALLDIGQALSRFSVLHGQRVIYSREQLFGSGLLLEALQRRYGLTLEQALLAQSQGRLPQGCAEELLQPFEQEVLQQVSRSLQQFATSPQQQPLVQLLLAGDGSGLAGLERRVEGETGIDTSLANPFRAMPMGPRVDPQVLNEQAPNLLLACGLALRGFD</sequence>
<dbReference type="Pfam" id="PF11104">
    <property type="entry name" value="PilM_2"/>
    <property type="match status" value="1"/>
</dbReference>
<dbReference type="EMBL" id="CP158490">
    <property type="protein sequence ID" value="XBY24681.1"/>
    <property type="molecule type" value="Genomic_DNA"/>
</dbReference>
<evidence type="ECO:0000313" key="2">
    <source>
        <dbReference type="EMBL" id="XBY24681.1"/>
    </source>
</evidence>
<dbReference type="SMART" id="SM00842">
    <property type="entry name" value="FtsA"/>
    <property type="match status" value="1"/>
</dbReference>
<dbReference type="CDD" id="cd24049">
    <property type="entry name" value="ASKHA_NBD_PilM"/>
    <property type="match status" value="1"/>
</dbReference>
<dbReference type="PIRSF" id="PIRSF019169">
    <property type="entry name" value="PilM"/>
    <property type="match status" value="1"/>
</dbReference>
<gene>
    <name evidence="2" type="primary">pilM</name>
    <name evidence="2" type="ORF">ABCR88_02305</name>
</gene>
<dbReference type="PANTHER" id="PTHR32432:SF3">
    <property type="entry name" value="ETHANOLAMINE UTILIZATION PROTEIN EUTJ"/>
    <property type="match status" value="1"/>
</dbReference>
<protein>
    <submittedName>
        <fullName evidence="2">Type IV pilus assembly protein PilM</fullName>
    </submittedName>
</protein>
<accession>A0AAU7WVM1</accession>
<dbReference type="InterPro" id="IPR050696">
    <property type="entry name" value="FtsA/MreB"/>
</dbReference>
<organism evidence="2">
    <name type="scientific">Pseudomonas sp. W17</name>
    <dbReference type="NCBI Taxonomy" id="3144407"/>
    <lineage>
        <taxon>Bacteria</taxon>
        <taxon>Pseudomonadati</taxon>
        <taxon>Pseudomonadota</taxon>
        <taxon>Gammaproteobacteria</taxon>
        <taxon>Pseudomonadales</taxon>
        <taxon>Pseudomonadaceae</taxon>
        <taxon>Pseudomonas</taxon>
    </lineage>
</organism>
<evidence type="ECO:0000259" key="1">
    <source>
        <dbReference type="SMART" id="SM00842"/>
    </source>
</evidence>
<dbReference type="Gene3D" id="3.30.420.40">
    <property type="match status" value="2"/>
</dbReference>
<dbReference type="RefSeq" id="WP_350404066.1">
    <property type="nucleotide sequence ID" value="NZ_CP158490.1"/>
</dbReference>
<feature type="domain" description="SHS2" evidence="1">
    <location>
        <begin position="12"/>
        <end position="181"/>
    </location>
</feature>
<dbReference type="InterPro" id="IPR043129">
    <property type="entry name" value="ATPase_NBD"/>
</dbReference>
<dbReference type="GO" id="GO:0051301">
    <property type="term" value="P:cell division"/>
    <property type="evidence" value="ECO:0007669"/>
    <property type="project" value="InterPro"/>
</dbReference>
<proteinExistence type="predicted"/>
<dbReference type="InterPro" id="IPR005883">
    <property type="entry name" value="PilM"/>
</dbReference>
<dbReference type="SUPFAM" id="SSF53067">
    <property type="entry name" value="Actin-like ATPase domain"/>
    <property type="match status" value="2"/>
</dbReference>
<dbReference type="PANTHER" id="PTHR32432">
    <property type="entry name" value="CELL DIVISION PROTEIN FTSA-RELATED"/>
    <property type="match status" value="1"/>
</dbReference>
<dbReference type="AlphaFoldDB" id="A0AAU7WVM1"/>
<dbReference type="InterPro" id="IPR003494">
    <property type="entry name" value="SHS2_FtsA"/>
</dbReference>
<reference evidence="2" key="1">
    <citation type="submission" date="2024-06" db="EMBL/GenBank/DDBJ databases">
        <authorList>
            <person name="Wu L."/>
        </authorList>
    </citation>
    <scope>NUCLEOTIDE SEQUENCE</scope>
    <source>
        <strain evidence="2">W17</strain>
    </source>
</reference>
<dbReference type="Gene3D" id="3.30.1490.300">
    <property type="match status" value="1"/>
</dbReference>
<dbReference type="NCBIfam" id="TIGR01175">
    <property type="entry name" value="pilM"/>
    <property type="match status" value="1"/>
</dbReference>
<name>A0AAU7WVM1_9PSED</name>